<dbReference type="GO" id="GO:0009279">
    <property type="term" value="C:cell outer membrane"/>
    <property type="evidence" value="ECO:0007669"/>
    <property type="project" value="UniProtKB-SubCell"/>
</dbReference>
<gene>
    <name evidence="5" type="ORF">BX611_1454</name>
</gene>
<keyword evidence="5" id="KW-0675">Receptor</keyword>
<evidence type="ECO:0000256" key="3">
    <source>
        <dbReference type="ARBA" id="ARBA00023237"/>
    </source>
</evidence>
<dbReference type="OrthoDB" id="9803050at2"/>
<keyword evidence="6" id="KW-1185">Reference proteome</keyword>
<dbReference type="Pfam" id="PF07715">
    <property type="entry name" value="Plug"/>
    <property type="match status" value="1"/>
</dbReference>
<comment type="subcellular location">
    <subcellularLocation>
        <location evidence="1">Cell outer membrane</location>
    </subcellularLocation>
</comment>
<dbReference type="InterPro" id="IPR012910">
    <property type="entry name" value="Plug_dom"/>
</dbReference>
<dbReference type="InterPro" id="IPR008969">
    <property type="entry name" value="CarboxyPept-like_regulatory"/>
</dbReference>
<organism evidence="5 6">
    <name type="scientific">Lutibacter oceani</name>
    <dbReference type="NCBI Taxonomy" id="1853311"/>
    <lineage>
        <taxon>Bacteria</taxon>
        <taxon>Pseudomonadati</taxon>
        <taxon>Bacteroidota</taxon>
        <taxon>Flavobacteriia</taxon>
        <taxon>Flavobacteriales</taxon>
        <taxon>Flavobacteriaceae</taxon>
        <taxon>Lutibacter</taxon>
    </lineage>
</organism>
<name>A0A3D9RZJ5_9FLAO</name>
<dbReference type="RefSeq" id="WP_115879620.1">
    <property type="nucleotide sequence ID" value="NZ_QTTQ01000010.1"/>
</dbReference>
<proteinExistence type="predicted"/>
<evidence type="ECO:0000313" key="5">
    <source>
        <dbReference type="EMBL" id="REE81912.1"/>
    </source>
</evidence>
<reference evidence="5 6" key="1">
    <citation type="submission" date="2018-08" db="EMBL/GenBank/DDBJ databases">
        <title>Genomic Encyclopedia of Type Strains, Phase III (KMG-III): the genomes of soil and plant-associated and newly described type strains.</title>
        <authorList>
            <person name="Whitman W."/>
        </authorList>
    </citation>
    <scope>NUCLEOTIDE SEQUENCE [LARGE SCALE GENOMIC DNA]</scope>
    <source>
        <strain evidence="5 6">325-5</strain>
    </source>
</reference>
<evidence type="ECO:0000256" key="2">
    <source>
        <dbReference type="ARBA" id="ARBA00023136"/>
    </source>
</evidence>
<feature type="domain" description="TonB-dependent receptor plug" evidence="4">
    <location>
        <begin position="211"/>
        <end position="289"/>
    </location>
</feature>
<dbReference type="Proteomes" id="UP000256429">
    <property type="component" value="Unassembled WGS sequence"/>
</dbReference>
<sequence length="837" mass="96162">MNIKYYFIVLFLINVNILYSQTEISLKQTLKNAENKYKVFFSYNDEELTHLAVYNKELPDILDTFLADLKEAYQISSIKTGKNIYALSLAIQDFDTKFSGVIIDKNTNLPIEGALVFVNDLNSITDANGKFEFIKRTVPKNIQISHIAYGKYNVTISGTKNYVEIKISAKETELDLVEISYLAKGISKNSEGAFVLNPKNQGVLGGLINADVFQSIQFLPGVTNSQENATDLFVHGSTPDQNLILWNGIRLYQTGHLLGGISSVNPNSVNKVNFFSNGVSAKYGNHTGGLIEISTLMIDSINSNASLGINLLDVDFSSNLKIGSKITTDFSFRRSFTDVLQLQPFNNLMNQTFKNSSITTSKTLKKDVYYYDFSGGVNYKLNKNNTLRIHGLMMLDKFNYSFEEDEYLLNENLYASSKSGGIVWNNETKKNNTQITANYTEYEMDYFQRLSEYEDDDYEEEQLQTRNNKIKEINFNINRENILTEVAKIQLGYQWNEKKIVFDYLSRQEDDYSITDSQKSIIGTHSLFSNFTAQKPENYFIRFGVRLNYYDQLNSFQFEPRIYTKKTIANHFNVNASFEIKTQASLQTYETVSDTFENGNQLWVGVDGEQFPLLNVHQFNGGVSFNNKSFLIDIEYFKKGIESITTFNYGFLDPNDQDFHEGESEIEGFDFFLRNKTGVFTSWLSYTYTDAVNIFKELNNSKSFPGNQSIKHQLIASTSVDIANLNIALAWKWHTGKPYSYPSKVTELSATTYRFSYDRLNTFTLPNYKRMDISLGYEFKNFKSKVIPEIELSFVNILKAKNILHRFFTYNFASKEIVPIDRYSIQPTFNLSFRLKY</sequence>
<evidence type="ECO:0000256" key="1">
    <source>
        <dbReference type="ARBA" id="ARBA00004442"/>
    </source>
</evidence>
<dbReference type="InterPro" id="IPR037066">
    <property type="entry name" value="Plug_dom_sf"/>
</dbReference>
<evidence type="ECO:0000313" key="6">
    <source>
        <dbReference type="Proteomes" id="UP000256429"/>
    </source>
</evidence>
<dbReference type="Gene3D" id="2.170.130.10">
    <property type="entry name" value="TonB-dependent receptor, plug domain"/>
    <property type="match status" value="1"/>
</dbReference>
<dbReference type="Gene3D" id="2.40.170.20">
    <property type="entry name" value="TonB-dependent receptor, beta-barrel domain"/>
    <property type="match status" value="1"/>
</dbReference>
<keyword evidence="2" id="KW-0472">Membrane</keyword>
<keyword evidence="3" id="KW-0998">Cell outer membrane</keyword>
<dbReference type="SUPFAM" id="SSF49464">
    <property type="entry name" value="Carboxypeptidase regulatory domain-like"/>
    <property type="match status" value="1"/>
</dbReference>
<dbReference type="SUPFAM" id="SSF56935">
    <property type="entry name" value="Porins"/>
    <property type="match status" value="1"/>
</dbReference>
<dbReference type="InterPro" id="IPR036942">
    <property type="entry name" value="Beta-barrel_TonB_sf"/>
</dbReference>
<accession>A0A3D9RZJ5</accession>
<dbReference type="Gene3D" id="2.60.40.1120">
    <property type="entry name" value="Carboxypeptidase-like, regulatory domain"/>
    <property type="match status" value="1"/>
</dbReference>
<evidence type="ECO:0000259" key="4">
    <source>
        <dbReference type="Pfam" id="PF07715"/>
    </source>
</evidence>
<dbReference type="Pfam" id="PF13715">
    <property type="entry name" value="CarbopepD_reg_2"/>
    <property type="match status" value="1"/>
</dbReference>
<comment type="caution">
    <text evidence="5">The sequence shown here is derived from an EMBL/GenBank/DDBJ whole genome shotgun (WGS) entry which is preliminary data.</text>
</comment>
<dbReference type="AlphaFoldDB" id="A0A3D9RZJ5"/>
<dbReference type="EMBL" id="QTTQ01000010">
    <property type="protein sequence ID" value="REE81912.1"/>
    <property type="molecule type" value="Genomic_DNA"/>
</dbReference>
<protein>
    <submittedName>
        <fullName evidence="5">TonB-dependent receptor-like protein</fullName>
    </submittedName>
</protein>